<dbReference type="Pfam" id="PF00179">
    <property type="entry name" value="UQ_con"/>
    <property type="match status" value="1"/>
</dbReference>
<dbReference type="InterPro" id="IPR016135">
    <property type="entry name" value="UBQ-conjugating_enzyme/RWD"/>
</dbReference>
<dbReference type="InterPro" id="IPR000608">
    <property type="entry name" value="UBC"/>
</dbReference>
<dbReference type="InterPro" id="IPR050113">
    <property type="entry name" value="Ub_conjugating_enzyme"/>
</dbReference>
<organism evidence="2 3">
    <name type="scientific">Tritrichomonas foetus</name>
    <dbReference type="NCBI Taxonomy" id="1144522"/>
    <lineage>
        <taxon>Eukaryota</taxon>
        <taxon>Metamonada</taxon>
        <taxon>Parabasalia</taxon>
        <taxon>Tritrichomonadida</taxon>
        <taxon>Tritrichomonadidae</taxon>
        <taxon>Tritrichomonas</taxon>
    </lineage>
</organism>
<dbReference type="Gene3D" id="3.10.110.10">
    <property type="entry name" value="Ubiquitin Conjugating Enzyme"/>
    <property type="match status" value="1"/>
</dbReference>
<proteinExistence type="predicted"/>
<dbReference type="EMBL" id="MLAK01000759">
    <property type="protein sequence ID" value="OHT05407.1"/>
    <property type="molecule type" value="Genomic_DNA"/>
</dbReference>
<dbReference type="SMART" id="SM00212">
    <property type="entry name" value="UBCc"/>
    <property type="match status" value="1"/>
</dbReference>
<gene>
    <name evidence="2" type="primary">UBC13</name>
    <name evidence="2" type="ORF">TRFO_26890</name>
</gene>
<comment type="caution">
    <text evidence="2">The sequence shown here is derived from an EMBL/GenBank/DDBJ whole genome shotgun (WGS) entry which is preliminary data.</text>
</comment>
<keyword evidence="3" id="KW-1185">Reference proteome</keyword>
<accession>A0A1J4K1Y9</accession>
<dbReference type="VEuPathDB" id="TrichDB:TRFO_26890"/>
<evidence type="ECO:0000313" key="3">
    <source>
        <dbReference type="Proteomes" id="UP000179807"/>
    </source>
</evidence>
<dbReference type="OrthoDB" id="9978460at2759"/>
<dbReference type="PANTHER" id="PTHR24067">
    <property type="entry name" value="UBIQUITIN-CONJUGATING ENZYME E2"/>
    <property type="match status" value="1"/>
</dbReference>
<dbReference type="GeneID" id="94839927"/>
<dbReference type="SUPFAM" id="SSF54495">
    <property type="entry name" value="UBC-like"/>
    <property type="match status" value="1"/>
</dbReference>
<protein>
    <submittedName>
        <fullName evidence="2">Ubiquitin-conjugating enzyme E2 13</fullName>
    </submittedName>
</protein>
<evidence type="ECO:0000259" key="1">
    <source>
        <dbReference type="PROSITE" id="PS50127"/>
    </source>
</evidence>
<dbReference type="RefSeq" id="XP_068358543.1">
    <property type="nucleotide sequence ID" value="XM_068505223.1"/>
</dbReference>
<reference evidence="2" key="1">
    <citation type="submission" date="2016-10" db="EMBL/GenBank/DDBJ databases">
        <authorList>
            <person name="Benchimol M."/>
            <person name="Almeida L.G."/>
            <person name="Vasconcelos A.T."/>
            <person name="Perreira-Neves A."/>
            <person name="Rosa I.A."/>
            <person name="Tasca T."/>
            <person name="Bogo M.R."/>
            <person name="de Souza W."/>
        </authorList>
    </citation>
    <scope>NUCLEOTIDE SEQUENCE [LARGE SCALE GENOMIC DNA]</scope>
    <source>
        <strain evidence="2">K</strain>
    </source>
</reference>
<dbReference type="CDD" id="cd00195">
    <property type="entry name" value="UBCc_UEV"/>
    <property type="match status" value="1"/>
</dbReference>
<feature type="domain" description="UBC core" evidence="1">
    <location>
        <begin position="2"/>
        <end position="148"/>
    </location>
</feature>
<dbReference type="AlphaFoldDB" id="A0A1J4K1Y9"/>
<evidence type="ECO:0000313" key="2">
    <source>
        <dbReference type="EMBL" id="OHT05407.1"/>
    </source>
</evidence>
<name>A0A1J4K1Y9_9EUKA</name>
<sequence>MTAIKRLETDKRSLTLRPIDGVNISWPNNNIREWLVQIEGPAGSLYENDIFDIYFTFKDDYPKHAPKVQMKTPIVHPNVDINGAVCVDVLRVQYNNTVDVRKIIEGIINALEHPNEKGRLNAQVGDLMLRDMAAFEAKARKQVATNIMNRAKTGQ</sequence>
<dbReference type="PROSITE" id="PS50127">
    <property type="entry name" value="UBC_2"/>
    <property type="match status" value="1"/>
</dbReference>
<dbReference type="Proteomes" id="UP000179807">
    <property type="component" value="Unassembled WGS sequence"/>
</dbReference>